<accession>A0AAW8B496</accession>
<keyword evidence="3" id="KW-0997">Cell inner membrane</keyword>
<proteinExistence type="inferred from homology"/>
<comment type="similarity">
    <text evidence="7">Belongs to the UPF0761 family.</text>
</comment>
<keyword evidence="6 7" id="KW-0472">Membrane</keyword>
<keyword evidence="9" id="KW-1185">Reference proteome</keyword>
<feature type="transmembrane region" description="Helical" evidence="7">
    <location>
        <begin position="30"/>
        <end position="52"/>
    </location>
</feature>
<gene>
    <name evidence="8" type="ORF">Q8A57_03085</name>
</gene>
<feature type="transmembrane region" description="Helical" evidence="7">
    <location>
        <begin position="170"/>
        <end position="197"/>
    </location>
</feature>
<dbReference type="PANTHER" id="PTHR30213">
    <property type="entry name" value="INNER MEMBRANE PROTEIN YHJD"/>
    <property type="match status" value="1"/>
</dbReference>
<name>A0AAW8B496_9GAMM</name>
<feature type="transmembrane region" description="Helical" evidence="7">
    <location>
        <begin position="95"/>
        <end position="114"/>
    </location>
</feature>
<feature type="transmembrane region" description="Helical" evidence="7">
    <location>
        <begin position="236"/>
        <end position="258"/>
    </location>
</feature>
<feature type="transmembrane region" description="Helical" evidence="7">
    <location>
        <begin position="135"/>
        <end position="158"/>
    </location>
</feature>
<reference evidence="8" key="1">
    <citation type="journal article" date="2010" name="Int. J. Syst. Evol. Microbiol.">
        <title>Porticoccus litoralis gen. nov., sp. nov., a gammaproteobacterium isolated from the Yellow Sea.</title>
        <authorList>
            <person name="Oh H.M."/>
            <person name="Kim H."/>
            <person name="Kim K.M."/>
            <person name="Min G.S."/>
            <person name="Cho J.C."/>
        </authorList>
    </citation>
    <scope>NUCLEOTIDE SEQUENCE</scope>
    <source>
        <strain evidence="8">DSM 25064</strain>
    </source>
</reference>
<dbReference type="Proteomes" id="UP001178354">
    <property type="component" value="Unassembled WGS sequence"/>
</dbReference>
<comment type="subcellular location">
    <subcellularLocation>
        <location evidence="1 7">Cell membrane</location>
        <topology evidence="1 7">Multi-pass membrane protein</topology>
    </subcellularLocation>
</comment>
<evidence type="ECO:0000256" key="6">
    <source>
        <dbReference type="ARBA" id="ARBA00023136"/>
    </source>
</evidence>
<sequence length="415" mass="46526">MTPKDKLDMAKLFFRHLGRRFANDGCRQSAAALTYMSLFAVVPLMTLMYSMFSLIPAFQGLGEQVQQLIFNNFVPQSGAEIQGYLSEFSSQARTLSVAGAVILLITSYLMLTNIEHTFNNIWGTSGARRGLSSFLLYWGILSLGPLLLGIGLMMRTYLVSFQLLVDEVDVLGITGLIFEYLPVIFTWAAFTLLFLAVPNCRVSGRYATIGGLITTLLFELAKLGFGALIAHSSYTTVYGAFAIVPIFLIWIYLMWIIVLGGAELVRSMETFQTVWRGYDYPDMIAVLVVMWECWRNQQVGGSLSDQDVIASGLEEQHWRELRDVLIAKRLLVVTNNGRYILTRDPHQLKLSDLLQLSGRSVTALPGAKANEALSDYHWYGRLSGILRQSNEQLQQNLSLTLADLFEQEADVENDH</sequence>
<reference evidence="8" key="2">
    <citation type="submission" date="2023-08" db="EMBL/GenBank/DDBJ databases">
        <authorList>
            <person name="Luo J."/>
        </authorList>
    </citation>
    <scope>NUCLEOTIDE SEQUENCE</scope>
    <source>
        <strain evidence="8">DSM 25064</strain>
    </source>
</reference>
<dbReference type="Pfam" id="PF03631">
    <property type="entry name" value="Virul_fac_BrkB"/>
    <property type="match status" value="1"/>
</dbReference>
<evidence type="ECO:0000313" key="9">
    <source>
        <dbReference type="Proteomes" id="UP001178354"/>
    </source>
</evidence>
<dbReference type="InterPro" id="IPR017039">
    <property type="entry name" value="Virul_fac_BrkB"/>
</dbReference>
<evidence type="ECO:0000256" key="2">
    <source>
        <dbReference type="ARBA" id="ARBA00022475"/>
    </source>
</evidence>
<evidence type="ECO:0000256" key="4">
    <source>
        <dbReference type="ARBA" id="ARBA00022692"/>
    </source>
</evidence>
<dbReference type="NCBIfam" id="TIGR00765">
    <property type="entry name" value="yihY_not_rbn"/>
    <property type="match status" value="1"/>
</dbReference>
<organism evidence="8 9">
    <name type="scientific">Porticoccus litoralis</name>
    <dbReference type="NCBI Taxonomy" id="434086"/>
    <lineage>
        <taxon>Bacteria</taxon>
        <taxon>Pseudomonadati</taxon>
        <taxon>Pseudomonadota</taxon>
        <taxon>Gammaproteobacteria</taxon>
        <taxon>Cellvibrionales</taxon>
        <taxon>Porticoccaceae</taxon>
        <taxon>Porticoccus</taxon>
    </lineage>
</organism>
<feature type="transmembrane region" description="Helical" evidence="7">
    <location>
        <begin position="209"/>
        <end position="230"/>
    </location>
</feature>
<keyword evidence="2 7" id="KW-1003">Cell membrane</keyword>
<evidence type="ECO:0000256" key="3">
    <source>
        <dbReference type="ARBA" id="ARBA00022519"/>
    </source>
</evidence>
<comment type="caution">
    <text evidence="8">The sequence shown here is derived from an EMBL/GenBank/DDBJ whole genome shotgun (WGS) entry which is preliminary data.</text>
</comment>
<dbReference type="AlphaFoldDB" id="A0AAW8B496"/>
<dbReference type="GO" id="GO:0005886">
    <property type="term" value="C:plasma membrane"/>
    <property type="evidence" value="ECO:0007669"/>
    <property type="project" value="UniProtKB-SubCell"/>
</dbReference>
<evidence type="ECO:0000256" key="1">
    <source>
        <dbReference type="ARBA" id="ARBA00004651"/>
    </source>
</evidence>
<dbReference type="PANTHER" id="PTHR30213:SF0">
    <property type="entry name" value="UPF0761 MEMBRANE PROTEIN YIHY"/>
    <property type="match status" value="1"/>
</dbReference>
<evidence type="ECO:0000256" key="7">
    <source>
        <dbReference type="HAMAP-Rule" id="MF_00672"/>
    </source>
</evidence>
<dbReference type="InterPro" id="IPR023679">
    <property type="entry name" value="UPF0761_bac"/>
</dbReference>
<dbReference type="HAMAP" id="MF_00672">
    <property type="entry name" value="UPF0761"/>
    <property type="match status" value="1"/>
</dbReference>
<keyword evidence="4 7" id="KW-0812">Transmembrane</keyword>
<dbReference type="RefSeq" id="WP_305169455.1">
    <property type="nucleotide sequence ID" value="NZ_JAUUUU010000001.1"/>
</dbReference>
<evidence type="ECO:0000256" key="5">
    <source>
        <dbReference type="ARBA" id="ARBA00022989"/>
    </source>
</evidence>
<evidence type="ECO:0000313" key="8">
    <source>
        <dbReference type="EMBL" id="MDP1519943.1"/>
    </source>
</evidence>
<protein>
    <recommendedName>
        <fullName evidence="7">UPF0761 membrane protein Q8A57_03085</fullName>
    </recommendedName>
</protein>
<dbReference type="EMBL" id="JAUUUU010000001">
    <property type="protein sequence ID" value="MDP1519943.1"/>
    <property type="molecule type" value="Genomic_DNA"/>
</dbReference>
<keyword evidence="5 7" id="KW-1133">Transmembrane helix</keyword>